<keyword evidence="2 5" id="KW-0238">DNA-binding</keyword>
<dbReference type="Pfam" id="PF12833">
    <property type="entry name" value="HTH_18"/>
    <property type="match status" value="1"/>
</dbReference>
<dbReference type="GO" id="GO:0003700">
    <property type="term" value="F:DNA-binding transcription factor activity"/>
    <property type="evidence" value="ECO:0007669"/>
    <property type="project" value="InterPro"/>
</dbReference>
<dbReference type="SMART" id="SM00342">
    <property type="entry name" value="HTH_ARAC"/>
    <property type="match status" value="1"/>
</dbReference>
<dbReference type="OrthoDB" id="799767at2"/>
<dbReference type="InterPro" id="IPR053142">
    <property type="entry name" value="PchR_regulatory_protein"/>
</dbReference>
<dbReference type="InterPro" id="IPR018062">
    <property type="entry name" value="HTH_AraC-typ_CS"/>
</dbReference>
<evidence type="ECO:0000256" key="2">
    <source>
        <dbReference type="ARBA" id="ARBA00023125"/>
    </source>
</evidence>
<dbReference type="Proteomes" id="UP000199149">
    <property type="component" value="Unassembled WGS sequence"/>
</dbReference>
<dbReference type="PRINTS" id="PR00032">
    <property type="entry name" value="HTHARAC"/>
</dbReference>
<dbReference type="PANTHER" id="PTHR47893">
    <property type="entry name" value="REGULATORY PROTEIN PCHR"/>
    <property type="match status" value="1"/>
</dbReference>
<organism evidence="5 6">
    <name type="scientific">Algoriella xinjiangensis</name>
    <dbReference type="NCBI Taxonomy" id="684065"/>
    <lineage>
        <taxon>Bacteria</taxon>
        <taxon>Pseudomonadati</taxon>
        <taxon>Bacteroidota</taxon>
        <taxon>Flavobacteriia</taxon>
        <taxon>Flavobacteriales</taxon>
        <taxon>Weeksellaceae</taxon>
        <taxon>Algoriella</taxon>
    </lineage>
</organism>
<feature type="domain" description="HTH araC/xylS-type" evidence="4">
    <location>
        <begin position="229"/>
        <end position="326"/>
    </location>
</feature>
<evidence type="ECO:0000313" key="6">
    <source>
        <dbReference type="Proteomes" id="UP000199149"/>
    </source>
</evidence>
<evidence type="ECO:0000256" key="1">
    <source>
        <dbReference type="ARBA" id="ARBA00023015"/>
    </source>
</evidence>
<dbReference type="InterPro" id="IPR009057">
    <property type="entry name" value="Homeodomain-like_sf"/>
</dbReference>
<accession>A0A1I4S9X2</accession>
<dbReference type="Gene3D" id="1.10.10.60">
    <property type="entry name" value="Homeodomain-like"/>
    <property type="match status" value="1"/>
</dbReference>
<dbReference type="SUPFAM" id="SSF46689">
    <property type="entry name" value="Homeodomain-like"/>
    <property type="match status" value="1"/>
</dbReference>
<proteinExistence type="predicted"/>
<name>A0A1I4S9X2_9FLAO</name>
<reference evidence="6" key="1">
    <citation type="submission" date="2016-10" db="EMBL/GenBank/DDBJ databases">
        <authorList>
            <person name="Varghese N."/>
            <person name="Submissions S."/>
        </authorList>
    </citation>
    <scope>NUCLEOTIDE SEQUENCE [LARGE SCALE GENOMIC DNA]</scope>
    <source>
        <strain evidence="6">XJ109</strain>
    </source>
</reference>
<dbReference type="AlphaFoldDB" id="A0A1I4S9X2"/>
<dbReference type="PANTHER" id="PTHR47893:SF1">
    <property type="entry name" value="REGULATORY PROTEIN PCHR"/>
    <property type="match status" value="1"/>
</dbReference>
<dbReference type="InterPro" id="IPR020449">
    <property type="entry name" value="Tscrpt_reg_AraC-type_HTH"/>
</dbReference>
<dbReference type="EMBL" id="FOUZ01000001">
    <property type="protein sequence ID" value="SFM61282.1"/>
    <property type="molecule type" value="Genomic_DNA"/>
</dbReference>
<sequence>MGVGKEKCELEQEITIFFSQDAEDRTIKMLKNELGQFSTIYIYDSPDFTVREYSCTYFENHTSKYTTKAHDYMQIAFFLNQEILEDKINNQKNEYLPFHNYIYYTPDESNVEIYFKKNITYTNLDLYVDTTFFHEFIQETKSIKSFISSIDKSKFVRLVEDGIPITPQMLHILLEMKECILTGIPRQYFMKGRIMNILQLIFEWIETYKLTKIDSLTSSFKENDVKILHEIHDFILNHPKDFYTIEQLSIQFAINDFKLKKGFKELFGMGIFQFSSQIRMEQALHLLKHSDLSIKEIAYNVGYSSPSSFSVAFKKECGVSPNKIRT</sequence>
<keyword evidence="3" id="KW-0804">Transcription</keyword>
<keyword evidence="1" id="KW-0805">Transcription regulation</keyword>
<protein>
    <submittedName>
        <fullName evidence="5">AraC-type DNA-binding protein</fullName>
    </submittedName>
</protein>
<dbReference type="RefSeq" id="WP_092905505.1">
    <property type="nucleotide sequence ID" value="NZ_FOUZ01000001.1"/>
</dbReference>
<dbReference type="InterPro" id="IPR018060">
    <property type="entry name" value="HTH_AraC"/>
</dbReference>
<keyword evidence="6" id="KW-1185">Reference proteome</keyword>
<evidence type="ECO:0000256" key="3">
    <source>
        <dbReference type="ARBA" id="ARBA00023163"/>
    </source>
</evidence>
<evidence type="ECO:0000259" key="4">
    <source>
        <dbReference type="PROSITE" id="PS01124"/>
    </source>
</evidence>
<dbReference type="STRING" id="684065.SAMN05421738_101118"/>
<dbReference type="PROSITE" id="PS01124">
    <property type="entry name" value="HTH_ARAC_FAMILY_2"/>
    <property type="match status" value="1"/>
</dbReference>
<dbReference type="PROSITE" id="PS00041">
    <property type="entry name" value="HTH_ARAC_FAMILY_1"/>
    <property type="match status" value="1"/>
</dbReference>
<evidence type="ECO:0000313" key="5">
    <source>
        <dbReference type="EMBL" id="SFM61282.1"/>
    </source>
</evidence>
<dbReference type="GO" id="GO:0043565">
    <property type="term" value="F:sequence-specific DNA binding"/>
    <property type="evidence" value="ECO:0007669"/>
    <property type="project" value="InterPro"/>
</dbReference>
<gene>
    <name evidence="5" type="ORF">SAMN05421738_101118</name>
</gene>